<dbReference type="RefSeq" id="WP_072327190.1">
    <property type="nucleotide sequence ID" value="NZ_FPJW01000014.1"/>
</dbReference>
<evidence type="ECO:0000313" key="2">
    <source>
        <dbReference type="EMBL" id="SFX78650.1"/>
    </source>
</evidence>
<sequence>MSLYLSGLWRYPVKSCQPQSLDHAWVESRGLEGDRRYLVTDLDGQFITARSFPRLVQLQAKPVADGLHLAAAGQPDLHLRVADFPQQYRPITIWKQQLDARHCGEQVDAWLTRFLGHPCQLLYFDEQTQRPIKDQPDQQVSFADAYPLLLTSTASLDWLQQHCPIPIQMQQFRPNLVISGADAWAEDGWQRVRVGDITFAVHSPCERCKLITLPPGSETFDTRQEPLRTLIRHHASATGKPLFGHNLIPLNEGRLQTGMPVEVW</sequence>
<dbReference type="STRING" id="1122209.SAMN02745752_02878"/>
<proteinExistence type="predicted"/>
<dbReference type="Pfam" id="PF03473">
    <property type="entry name" value="MOSC"/>
    <property type="match status" value="1"/>
</dbReference>
<evidence type="ECO:0000313" key="3">
    <source>
        <dbReference type="Proteomes" id="UP000182350"/>
    </source>
</evidence>
<feature type="domain" description="MOSC" evidence="1">
    <location>
        <begin position="119"/>
        <end position="264"/>
    </location>
</feature>
<protein>
    <recommendedName>
        <fullName evidence="1">MOSC domain-containing protein</fullName>
    </recommendedName>
</protein>
<dbReference type="PROSITE" id="PS51340">
    <property type="entry name" value="MOSC"/>
    <property type="match status" value="1"/>
</dbReference>
<name>A0A1K1ZWL5_9GAMM</name>
<dbReference type="GO" id="GO:0030170">
    <property type="term" value="F:pyridoxal phosphate binding"/>
    <property type="evidence" value="ECO:0007669"/>
    <property type="project" value="InterPro"/>
</dbReference>
<dbReference type="GO" id="GO:0030151">
    <property type="term" value="F:molybdenum ion binding"/>
    <property type="evidence" value="ECO:0007669"/>
    <property type="project" value="InterPro"/>
</dbReference>
<dbReference type="InterPro" id="IPR011037">
    <property type="entry name" value="Pyrv_Knase-like_insert_dom_sf"/>
</dbReference>
<dbReference type="InterPro" id="IPR005302">
    <property type="entry name" value="MoCF_Sase_C"/>
</dbReference>
<reference evidence="2 3" key="1">
    <citation type="submission" date="2016-11" db="EMBL/GenBank/DDBJ databases">
        <authorList>
            <person name="Jaros S."/>
            <person name="Januszkiewicz K."/>
            <person name="Wedrychowicz H."/>
        </authorList>
    </citation>
    <scope>NUCLEOTIDE SEQUENCE [LARGE SCALE GENOMIC DNA]</scope>
    <source>
        <strain evidence="2 3">DSM 21637</strain>
    </source>
</reference>
<organism evidence="2 3">
    <name type="scientific">Marinospirillum alkaliphilum DSM 21637</name>
    <dbReference type="NCBI Taxonomy" id="1122209"/>
    <lineage>
        <taxon>Bacteria</taxon>
        <taxon>Pseudomonadati</taxon>
        <taxon>Pseudomonadota</taxon>
        <taxon>Gammaproteobacteria</taxon>
        <taxon>Oceanospirillales</taxon>
        <taxon>Oceanospirillaceae</taxon>
        <taxon>Marinospirillum</taxon>
    </lineage>
</organism>
<dbReference type="InterPro" id="IPR005303">
    <property type="entry name" value="MOCOS_middle"/>
</dbReference>
<dbReference type="OrthoDB" id="581532at2"/>
<dbReference type="PANTHER" id="PTHR14237">
    <property type="entry name" value="MOLYBDOPTERIN COFACTOR SULFURASE MOSC"/>
    <property type="match status" value="1"/>
</dbReference>
<evidence type="ECO:0000259" key="1">
    <source>
        <dbReference type="PROSITE" id="PS51340"/>
    </source>
</evidence>
<dbReference type="EMBL" id="FPJW01000014">
    <property type="protein sequence ID" value="SFX78650.1"/>
    <property type="molecule type" value="Genomic_DNA"/>
</dbReference>
<dbReference type="GO" id="GO:0003824">
    <property type="term" value="F:catalytic activity"/>
    <property type="evidence" value="ECO:0007669"/>
    <property type="project" value="InterPro"/>
</dbReference>
<gene>
    <name evidence="2" type="ORF">SAMN02745752_02878</name>
</gene>
<keyword evidence="3" id="KW-1185">Reference proteome</keyword>
<dbReference type="SUPFAM" id="SSF50800">
    <property type="entry name" value="PK beta-barrel domain-like"/>
    <property type="match status" value="1"/>
</dbReference>
<dbReference type="Pfam" id="PF03476">
    <property type="entry name" value="MOSC_N"/>
    <property type="match status" value="1"/>
</dbReference>
<dbReference type="AlphaFoldDB" id="A0A1K1ZWL5"/>
<dbReference type="SUPFAM" id="SSF141673">
    <property type="entry name" value="MOSC N-terminal domain-like"/>
    <property type="match status" value="1"/>
</dbReference>
<dbReference type="PANTHER" id="PTHR14237:SF19">
    <property type="entry name" value="MITOCHONDRIAL AMIDOXIME REDUCING COMPONENT 1"/>
    <property type="match status" value="1"/>
</dbReference>
<accession>A0A1K1ZWL5</accession>
<dbReference type="Proteomes" id="UP000182350">
    <property type="component" value="Unassembled WGS sequence"/>
</dbReference>